<reference evidence="1" key="2">
    <citation type="submission" date="2021-04" db="EMBL/GenBank/DDBJ databases">
        <authorList>
            <person name="Gilroy R."/>
        </authorList>
    </citation>
    <scope>NUCLEOTIDE SEQUENCE</scope>
    <source>
        <strain evidence="1">8470</strain>
    </source>
</reference>
<dbReference type="EMBL" id="JAHLFJ010000029">
    <property type="protein sequence ID" value="MBU3855487.1"/>
    <property type="molecule type" value="Genomic_DNA"/>
</dbReference>
<evidence type="ECO:0000313" key="1">
    <source>
        <dbReference type="EMBL" id="MBU3855487.1"/>
    </source>
</evidence>
<protein>
    <submittedName>
        <fullName evidence="1">Uncharacterized protein</fullName>
    </submittedName>
</protein>
<sequence length="121" mass="13172">MASFCLTACTDDEGKQSSGTNLTPDEHKEKLENIGLEVLGKINPADHEKLLNAIDNFARLADDGLDIERDKAIQSGVNLAKTMANICRRSNPGEMMSFANAKSDVYAAAQFAKIYTYNNGN</sequence>
<dbReference type="Proteomes" id="UP000784286">
    <property type="component" value="Unassembled WGS sequence"/>
</dbReference>
<dbReference type="AlphaFoldDB" id="A0A948TLG3"/>
<organism evidence="1 2">
    <name type="scientific">Candidatus Phocaeicola excrementipullorum</name>
    <dbReference type="NCBI Taxonomy" id="2838731"/>
    <lineage>
        <taxon>Bacteria</taxon>
        <taxon>Pseudomonadati</taxon>
        <taxon>Bacteroidota</taxon>
        <taxon>Bacteroidia</taxon>
        <taxon>Bacteroidales</taxon>
        <taxon>Bacteroidaceae</taxon>
        <taxon>Phocaeicola</taxon>
    </lineage>
</organism>
<proteinExistence type="predicted"/>
<accession>A0A948TLG3</accession>
<comment type="caution">
    <text evidence="1">The sequence shown here is derived from an EMBL/GenBank/DDBJ whole genome shotgun (WGS) entry which is preliminary data.</text>
</comment>
<name>A0A948TLG3_9BACT</name>
<gene>
    <name evidence="1" type="ORF">H9928_02825</name>
</gene>
<reference evidence="1" key="1">
    <citation type="journal article" date="2021" name="PeerJ">
        <title>Extensive microbial diversity within the chicken gut microbiome revealed by metagenomics and culture.</title>
        <authorList>
            <person name="Gilroy R."/>
            <person name="Ravi A."/>
            <person name="Getino M."/>
            <person name="Pursley I."/>
            <person name="Horton D.L."/>
            <person name="Alikhan N.F."/>
            <person name="Baker D."/>
            <person name="Gharbi K."/>
            <person name="Hall N."/>
            <person name="Watson M."/>
            <person name="Adriaenssens E.M."/>
            <person name="Foster-Nyarko E."/>
            <person name="Jarju S."/>
            <person name="Secka A."/>
            <person name="Antonio M."/>
            <person name="Oren A."/>
            <person name="Chaudhuri R.R."/>
            <person name="La Ragione R."/>
            <person name="Hildebrand F."/>
            <person name="Pallen M.J."/>
        </authorList>
    </citation>
    <scope>NUCLEOTIDE SEQUENCE</scope>
    <source>
        <strain evidence="1">8470</strain>
    </source>
</reference>
<evidence type="ECO:0000313" key="2">
    <source>
        <dbReference type="Proteomes" id="UP000784286"/>
    </source>
</evidence>